<evidence type="ECO:0000256" key="1">
    <source>
        <dbReference type="SAM" id="Phobius"/>
    </source>
</evidence>
<sequence>MCRFYVKAIGFMHYDFFYNGVVLGGGFGRLLCKIFHWKRSGIRLLL</sequence>
<proteinExistence type="predicted"/>
<dbReference type="HOGENOM" id="CLU_3180599_0_0_5"/>
<comment type="caution">
    <text evidence="2">The sequence shown here is derived from an EMBL/GenBank/DDBJ whole genome shotgun (WGS) entry which is preliminary data.</text>
</comment>
<evidence type="ECO:0000313" key="2">
    <source>
        <dbReference type="EMBL" id="EJF97386.1"/>
    </source>
</evidence>
<gene>
    <name evidence="2" type="ORF">MEE_00014</name>
</gene>
<keyword evidence="1" id="KW-0472">Membrane</keyword>
<name>J0REY7_BAREL</name>
<dbReference type="AlphaFoldDB" id="J0REY7"/>
<dbReference type="PATRIC" id="fig|1094555.3.peg.20"/>
<reference evidence="2 3" key="1">
    <citation type="submission" date="2012-03" db="EMBL/GenBank/DDBJ databases">
        <title>The Genome Sequence of Bartonella elizabethae F9251.</title>
        <authorList>
            <consortium name="The Broad Institute Genome Sequencing Platform"/>
            <consortium name="The Broad Institute Genome Sequencing Center for Infectious Disease"/>
            <person name="Feldgarden M."/>
            <person name="Kirby J."/>
            <person name="Kosoy M."/>
            <person name="Birtles R."/>
            <person name="Probert W.S."/>
            <person name="Chiaraviglio L."/>
            <person name="Young S.K."/>
            <person name="Zeng Q."/>
            <person name="Gargeya S."/>
            <person name="Fitzgerald M."/>
            <person name="Haas B."/>
            <person name="Abouelleil A."/>
            <person name="Alvarado L."/>
            <person name="Arachchi H.M."/>
            <person name="Berlin A."/>
            <person name="Chapman S.B."/>
            <person name="Gearin G."/>
            <person name="Goldberg J."/>
            <person name="Griggs A."/>
            <person name="Gujja S."/>
            <person name="Hansen M."/>
            <person name="Heiman D."/>
            <person name="Howarth C."/>
            <person name="Larimer J."/>
            <person name="Lui A."/>
            <person name="MacDonald P.J.P."/>
            <person name="McCowen C."/>
            <person name="Montmayeur A."/>
            <person name="Murphy C."/>
            <person name="Neiman D."/>
            <person name="Pearson M."/>
            <person name="Priest M."/>
            <person name="Roberts A."/>
            <person name="Saif S."/>
            <person name="Shea T."/>
            <person name="Sisk P."/>
            <person name="Stolte C."/>
            <person name="Sykes S."/>
            <person name="Wortman J."/>
            <person name="Nusbaum C."/>
            <person name="Birren B."/>
        </authorList>
    </citation>
    <scope>NUCLEOTIDE SEQUENCE [LARGE SCALE GENOMIC DNA]</scope>
    <source>
        <strain evidence="2 3">F9251</strain>
    </source>
</reference>
<evidence type="ECO:0000313" key="3">
    <source>
        <dbReference type="Proteomes" id="UP000008941"/>
    </source>
</evidence>
<dbReference type="Proteomes" id="UP000008941">
    <property type="component" value="Unassembled WGS sequence"/>
</dbReference>
<organism evidence="2 3">
    <name type="scientific">Bartonella elizabethae F9251 = ATCC 49927</name>
    <dbReference type="NCBI Taxonomy" id="1094555"/>
    <lineage>
        <taxon>Bacteria</taxon>
        <taxon>Pseudomonadati</taxon>
        <taxon>Pseudomonadota</taxon>
        <taxon>Alphaproteobacteria</taxon>
        <taxon>Hyphomicrobiales</taxon>
        <taxon>Bartonellaceae</taxon>
        <taxon>Bartonella</taxon>
    </lineage>
</organism>
<accession>J0REY7</accession>
<keyword evidence="1" id="KW-1133">Transmembrane helix</keyword>
<keyword evidence="1" id="KW-0812">Transmembrane</keyword>
<feature type="transmembrane region" description="Helical" evidence="1">
    <location>
        <begin position="16"/>
        <end position="35"/>
    </location>
</feature>
<dbReference type="EMBL" id="AIMF01000001">
    <property type="protein sequence ID" value="EJF97386.1"/>
    <property type="molecule type" value="Genomic_DNA"/>
</dbReference>
<protein>
    <submittedName>
        <fullName evidence="2">Uncharacterized protein</fullName>
    </submittedName>
</protein>